<accession>D7DHJ6</accession>
<dbReference type="HOGENOM" id="CLU_1011248_0_0_4"/>
<dbReference type="OrthoDB" id="5773058at2"/>
<dbReference type="RefSeq" id="WP_013147847.1">
    <property type="nucleotide sequence ID" value="NC_014207.1"/>
</dbReference>
<dbReference type="Proteomes" id="UP000000383">
    <property type="component" value="Chromosome"/>
</dbReference>
<dbReference type="eggNOG" id="ENOG5033DCG">
    <property type="taxonomic scope" value="Bacteria"/>
</dbReference>
<evidence type="ECO:0000313" key="1">
    <source>
        <dbReference type="EMBL" id="ADI29531.1"/>
    </source>
</evidence>
<dbReference type="STRING" id="666681.M301_1147"/>
<dbReference type="KEGG" id="meh:M301_1147"/>
<gene>
    <name evidence="1" type="ordered locus">M301_1147</name>
</gene>
<sequence>MGKKYYDSLEVIENYGLLSLPINEFSMLLAIDLLSQRVIEIPNAEKLLELEYEEKDHYKPLIDALQTKIKDIEIKITNSIEKGEIKALFISRNFHTEQIDTTNTLIKFDEFDKFLEIYGLDQYIIWHEDESQLGARFERETDIAYEAVELIRLKKRYIDTVIDQAEIEKLRQKVIDEPDTITKLIQENLYFNSQKYLGEEKSVESSKPLIAIRERETLLIIISALAKEAGIDINKISKAGVVIESLTQQLGSTVSATTIERHLKQIPQALENRTK</sequence>
<dbReference type="EMBL" id="CP002056">
    <property type="protein sequence ID" value="ADI29531.1"/>
    <property type="molecule type" value="Genomic_DNA"/>
</dbReference>
<evidence type="ECO:0000313" key="2">
    <source>
        <dbReference type="Proteomes" id="UP000000383"/>
    </source>
</evidence>
<protein>
    <submittedName>
        <fullName evidence="1">Uncharacterized protein</fullName>
    </submittedName>
</protein>
<name>D7DHJ6_METV0</name>
<proteinExistence type="predicted"/>
<keyword evidence="2" id="KW-1185">Reference proteome</keyword>
<dbReference type="AlphaFoldDB" id="D7DHJ6"/>
<organism evidence="1 2">
    <name type="scientific">Methylotenera versatilis (strain 301)</name>
    <dbReference type="NCBI Taxonomy" id="666681"/>
    <lineage>
        <taxon>Bacteria</taxon>
        <taxon>Pseudomonadati</taxon>
        <taxon>Pseudomonadota</taxon>
        <taxon>Betaproteobacteria</taxon>
        <taxon>Nitrosomonadales</taxon>
        <taxon>Methylophilaceae</taxon>
        <taxon>Methylotenera</taxon>
    </lineage>
</organism>
<reference evidence="1 2" key="2">
    <citation type="journal article" date="2011" name="J. Bacteriol.">
        <title>Genomes of three methylotrophs from a single niche uncover genetic and metabolic divergence of Methylophilaceae.</title>
        <authorList>
            <person name="Lapidus A."/>
            <person name="Clum A."/>
            <person name="Labutti K."/>
            <person name="Kaluzhnaya M.G."/>
            <person name="Lim S."/>
            <person name="Beck D.A."/>
            <person name="Glavina Del Rio T."/>
            <person name="Nolan M."/>
            <person name="Mavromatis K."/>
            <person name="Huntemann M."/>
            <person name="Lucas S."/>
            <person name="Lidstrom M.E."/>
            <person name="Ivanova N."/>
            <person name="Chistoserdova L."/>
        </authorList>
    </citation>
    <scope>NUCLEOTIDE SEQUENCE [LARGE SCALE GENOMIC DNA]</scope>
    <source>
        <strain evidence="1 2">301</strain>
    </source>
</reference>
<reference evidence="2" key="1">
    <citation type="submission" date="2010-05" db="EMBL/GenBank/DDBJ databases">
        <title>Complete sequence of Methylotenera sp. 301.</title>
        <authorList>
            <person name="Lucas S."/>
            <person name="Copeland A."/>
            <person name="Lapidus A."/>
            <person name="Cheng J.-F."/>
            <person name="Bruce D."/>
            <person name="Goodwin L."/>
            <person name="Pitluck S."/>
            <person name="Clum A."/>
            <person name="Land M."/>
            <person name="Hauser L."/>
            <person name="Kyrpides N."/>
            <person name="Ivanova N."/>
            <person name="Chistoservova L."/>
            <person name="Kalyuzhnaya M."/>
            <person name="Woyke T."/>
        </authorList>
    </citation>
    <scope>NUCLEOTIDE SEQUENCE [LARGE SCALE GENOMIC DNA]</scope>
    <source>
        <strain evidence="2">301</strain>
    </source>
</reference>